<keyword evidence="4" id="KW-0503">Monooxygenase</keyword>
<evidence type="ECO:0000313" key="6">
    <source>
        <dbReference type="EMBL" id="EID54390.1"/>
    </source>
</evidence>
<evidence type="ECO:0000256" key="1">
    <source>
        <dbReference type="ARBA" id="ARBA00022630"/>
    </source>
</evidence>
<keyword evidence="7" id="KW-1185">Reference proteome</keyword>
<dbReference type="HOGENOM" id="CLU_027853_6_3_11"/>
<dbReference type="PANTHER" id="PTHR42847">
    <property type="entry name" value="ALKANESULFONATE MONOOXYGENASE"/>
    <property type="match status" value="1"/>
</dbReference>
<dbReference type="STRING" id="882086.SacxiDRAFT_2158"/>
<evidence type="ECO:0000259" key="5">
    <source>
        <dbReference type="Pfam" id="PF00296"/>
    </source>
</evidence>
<dbReference type="PANTHER" id="PTHR42847:SF4">
    <property type="entry name" value="ALKANESULFONATE MONOOXYGENASE-RELATED"/>
    <property type="match status" value="1"/>
</dbReference>
<proteinExistence type="predicted"/>
<dbReference type="SUPFAM" id="SSF51679">
    <property type="entry name" value="Bacterial luciferase-like"/>
    <property type="match status" value="1"/>
</dbReference>
<reference evidence="6 7" key="1">
    <citation type="submission" date="2012-01" db="EMBL/GenBank/DDBJ databases">
        <title>Improved High-Quality Draft sequence of Saccharomonospora xinjiangensis XJ-54.</title>
        <authorList>
            <consortium name="US DOE Joint Genome Institute"/>
            <person name="Lucas S."/>
            <person name="Han J."/>
            <person name="Lapidus A."/>
            <person name="Cheng J.-F."/>
            <person name="Goodwin L."/>
            <person name="Pitluck S."/>
            <person name="Peters L."/>
            <person name="Mikhailova N."/>
            <person name="Teshima H."/>
            <person name="Detter J.C."/>
            <person name="Han C."/>
            <person name="Tapia R."/>
            <person name="Land M."/>
            <person name="Hauser L."/>
            <person name="Kyrpides N."/>
            <person name="Ivanova N."/>
            <person name="Pagani I."/>
            <person name="Brambilla E.-M."/>
            <person name="Klenk H.-P."/>
            <person name="Woyke T."/>
        </authorList>
    </citation>
    <scope>NUCLEOTIDE SEQUENCE [LARGE SCALE GENOMIC DNA]</scope>
    <source>
        <strain evidence="6 7">XJ-54</strain>
    </source>
</reference>
<dbReference type="GO" id="GO:0008726">
    <property type="term" value="F:alkanesulfonate monooxygenase activity"/>
    <property type="evidence" value="ECO:0007669"/>
    <property type="project" value="TreeGrafter"/>
</dbReference>
<evidence type="ECO:0000313" key="7">
    <source>
        <dbReference type="Proteomes" id="UP000004691"/>
    </source>
</evidence>
<name>I0V2N7_9PSEU</name>
<sequence>MADSGNQGNQPGHTPFRFGVNLMRFTTGEELVESARRAEGLGYDVVCVPDHLGLPAPFPALVLAAQATSRVRVGTFVLNAAFYNPVLLAREVASTDRFVGGRLDLGLGAGYVKEEFEAAGMPFPSPGERVDHLSRTVAELRRVFETEQPAPVQRPAPPILLGGHGDRMLRLAGREADIVGFTGISFLPTGPVLADEEELDERVALVREAARGRAVEPEFNLLVQRVVVTSDRAAALASLEREFEGLPGASADFLGRLPYLLVGTPDEIAEQVRAHRARYGISYFTVLDDYLTDFAPVIERLRADPPLTRKGR</sequence>
<feature type="domain" description="Luciferase-like" evidence="5">
    <location>
        <begin position="26"/>
        <end position="274"/>
    </location>
</feature>
<dbReference type="InterPro" id="IPR019923">
    <property type="entry name" value="Lucif-like_OxRdtase_MSMEG_2516"/>
</dbReference>
<keyword evidence="2" id="KW-0288">FMN</keyword>
<protein>
    <submittedName>
        <fullName evidence="6">Putative F420-dependent oxidoreductase, MSMEG_2516 family</fullName>
    </submittedName>
</protein>
<dbReference type="AlphaFoldDB" id="I0V2N7"/>
<dbReference type="NCBIfam" id="TIGR03621">
    <property type="entry name" value="F420_MSMEG_2516"/>
    <property type="match status" value="1"/>
</dbReference>
<dbReference type="Gene3D" id="3.20.20.30">
    <property type="entry name" value="Luciferase-like domain"/>
    <property type="match status" value="1"/>
</dbReference>
<dbReference type="eggNOG" id="COG2141">
    <property type="taxonomic scope" value="Bacteria"/>
</dbReference>
<dbReference type="InterPro" id="IPR036661">
    <property type="entry name" value="Luciferase-like_sf"/>
</dbReference>
<keyword evidence="3" id="KW-0560">Oxidoreductase</keyword>
<evidence type="ECO:0000256" key="4">
    <source>
        <dbReference type="ARBA" id="ARBA00023033"/>
    </source>
</evidence>
<organism evidence="6 7">
    <name type="scientific">Saccharomonospora xinjiangensis XJ-54</name>
    <dbReference type="NCBI Taxonomy" id="882086"/>
    <lineage>
        <taxon>Bacteria</taxon>
        <taxon>Bacillati</taxon>
        <taxon>Actinomycetota</taxon>
        <taxon>Actinomycetes</taxon>
        <taxon>Pseudonocardiales</taxon>
        <taxon>Pseudonocardiaceae</taxon>
        <taxon>Saccharomonospora</taxon>
    </lineage>
</organism>
<dbReference type="InterPro" id="IPR011251">
    <property type="entry name" value="Luciferase-like_dom"/>
</dbReference>
<dbReference type="RefSeq" id="WP_006238539.1">
    <property type="nucleotide sequence ID" value="NZ_JH636049.1"/>
</dbReference>
<dbReference type="EMBL" id="JH636049">
    <property type="protein sequence ID" value="EID54390.1"/>
    <property type="molecule type" value="Genomic_DNA"/>
</dbReference>
<evidence type="ECO:0000256" key="2">
    <source>
        <dbReference type="ARBA" id="ARBA00022643"/>
    </source>
</evidence>
<dbReference type="GO" id="GO:0046306">
    <property type="term" value="P:alkanesulfonate catabolic process"/>
    <property type="evidence" value="ECO:0007669"/>
    <property type="project" value="TreeGrafter"/>
</dbReference>
<accession>I0V2N7</accession>
<keyword evidence="1" id="KW-0285">Flavoprotein</keyword>
<dbReference type="Pfam" id="PF00296">
    <property type="entry name" value="Bac_luciferase"/>
    <property type="match status" value="1"/>
</dbReference>
<gene>
    <name evidence="6" type="ORF">SacxiDRAFT_2158</name>
</gene>
<evidence type="ECO:0000256" key="3">
    <source>
        <dbReference type="ARBA" id="ARBA00023002"/>
    </source>
</evidence>
<dbReference type="Proteomes" id="UP000004691">
    <property type="component" value="Unassembled WGS sequence"/>
</dbReference>
<dbReference type="InterPro" id="IPR050172">
    <property type="entry name" value="SsuD_RutA_monooxygenase"/>
</dbReference>